<gene>
    <name evidence="2" type="ORF">IDM48_03985</name>
</gene>
<dbReference type="Pfam" id="PF01381">
    <property type="entry name" value="HTH_3"/>
    <property type="match status" value="1"/>
</dbReference>
<feature type="domain" description="HTH cro/C1-type" evidence="1">
    <location>
        <begin position="16"/>
        <end position="70"/>
    </location>
</feature>
<dbReference type="GO" id="GO:0003677">
    <property type="term" value="F:DNA binding"/>
    <property type="evidence" value="ECO:0007669"/>
    <property type="project" value="InterPro"/>
</dbReference>
<dbReference type="CDD" id="cd00093">
    <property type="entry name" value="HTH_XRE"/>
    <property type="match status" value="1"/>
</dbReference>
<organism evidence="2 3">
    <name type="scientific">Rothia amarae</name>
    <dbReference type="NCBI Taxonomy" id="169480"/>
    <lineage>
        <taxon>Bacteria</taxon>
        <taxon>Bacillati</taxon>
        <taxon>Actinomycetota</taxon>
        <taxon>Actinomycetes</taxon>
        <taxon>Micrococcales</taxon>
        <taxon>Micrococcaceae</taxon>
        <taxon>Rothia</taxon>
    </lineage>
</organism>
<proteinExistence type="predicted"/>
<dbReference type="EMBL" id="CP061538">
    <property type="protein sequence ID" value="QNV40972.1"/>
    <property type="molecule type" value="Genomic_DNA"/>
</dbReference>
<keyword evidence="3" id="KW-1185">Reference proteome</keyword>
<protein>
    <submittedName>
        <fullName evidence="2">Helix-turn-helix transcriptional regulator</fullName>
    </submittedName>
</protein>
<dbReference type="AlphaFoldDB" id="A0A7H2BMS6"/>
<evidence type="ECO:0000313" key="3">
    <source>
        <dbReference type="Proteomes" id="UP000516421"/>
    </source>
</evidence>
<dbReference type="InterPro" id="IPR001387">
    <property type="entry name" value="Cro/C1-type_HTH"/>
</dbReference>
<accession>A0A7H2BMS6</accession>
<dbReference type="KEGG" id="rama:IDM48_03985"/>
<dbReference type="InterPro" id="IPR010982">
    <property type="entry name" value="Lambda_DNA-bd_dom_sf"/>
</dbReference>
<evidence type="ECO:0000259" key="1">
    <source>
        <dbReference type="PROSITE" id="PS50943"/>
    </source>
</evidence>
<evidence type="ECO:0000313" key="2">
    <source>
        <dbReference type="EMBL" id="QNV40972.1"/>
    </source>
</evidence>
<dbReference type="PROSITE" id="PS50943">
    <property type="entry name" value="HTH_CROC1"/>
    <property type="match status" value="1"/>
</dbReference>
<reference evidence="2 3" key="1">
    <citation type="submission" date="2020-09" db="EMBL/GenBank/DDBJ databases">
        <title>Investigation of environmental microbe.</title>
        <authorList>
            <person name="Ou Y."/>
            <person name="Kang Q."/>
        </authorList>
    </citation>
    <scope>NUCLEOTIDE SEQUENCE [LARGE SCALE GENOMIC DNA]</scope>
    <source>
        <strain evidence="2 3">KJZ-9</strain>
    </source>
</reference>
<dbReference type="Proteomes" id="UP000516421">
    <property type="component" value="Chromosome"/>
</dbReference>
<dbReference type="Gene3D" id="1.10.260.40">
    <property type="entry name" value="lambda repressor-like DNA-binding domains"/>
    <property type="match status" value="1"/>
</dbReference>
<name>A0A7H2BMS6_9MICC</name>
<dbReference type="RefSeq" id="WP_083147272.1">
    <property type="nucleotide sequence ID" value="NZ_CP061538.1"/>
</dbReference>
<sequence length="120" mass="12517">MAKTIITPAEAVGKEVKIWMARRGLNQGDIARILGVTQSSVSEKLRGKIAISITDLITIAAALEISLADLLGEGILNAKIPSTVTNNEGNKEEAPIGFIPNGASYDVVAGARFELATSGL</sequence>
<dbReference type="SMART" id="SM00530">
    <property type="entry name" value="HTH_XRE"/>
    <property type="match status" value="1"/>
</dbReference>
<dbReference type="SUPFAM" id="SSF47413">
    <property type="entry name" value="lambda repressor-like DNA-binding domains"/>
    <property type="match status" value="1"/>
</dbReference>